<proteinExistence type="predicted"/>
<dbReference type="InterPro" id="IPR023833">
    <property type="entry name" value="Signal_pept_SipW-depend-type"/>
</dbReference>
<evidence type="ECO:0008006" key="4">
    <source>
        <dbReference type="Google" id="ProtNLM"/>
    </source>
</evidence>
<protein>
    <recommendedName>
        <fullName evidence="4">SipW-cognate class signal peptide</fullName>
    </recommendedName>
</protein>
<dbReference type="RefSeq" id="WP_220302257.1">
    <property type="nucleotide sequence ID" value="NZ_JAEUAW010000021.1"/>
</dbReference>
<evidence type="ECO:0000313" key="2">
    <source>
        <dbReference type="EMBL" id="MBW9095557.1"/>
    </source>
</evidence>
<dbReference type="Proteomes" id="UP001196843">
    <property type="component" value="Unassembled WGS sequence"/>
</dbReference>
<dbReference type="EMBL" id="JAEUAW010000021">
    <property type="protein sequence ID" value="MBW9095557.1"/>
    <property type="molecule type" value="Genomic_DNA"/>
</dbReference>
<accession>A0ABS7HRF9</accession>
<reference evidence="2 3" key="1">
    <citation type="journal article" date="2021" name="MBio">
        <title>Poor Competitiveness of Bradyrhizobium in Pigeon Pea Root Colonization in Indian Soils.</title>
        <authorList>
            <person name="Chalasani D."/>
            <person name="Basu A."/>
            <person name="Pullabhotla S.V.S.R.N."/>
            <person name="Jorrin B."/>
            <person name="Neal A.L."/>
            <person name="Poole P.S."/>
            <person name="Podile A.R."/>
            <person name="Tkacz A."/>
        </authorList>
    </citation>
    <scope>NUCLEOTIDE SEQUENCE [LARGE SCALE GENOMIC DNA]</scope>
    <source>
        <strain evidence="2 3">HU14</strain>
    </source>
</reference>
<sequence>MEHSPHGAQQTRRGLRRRRTLRWRRVRVILAAGLVLGVGAFATIAAWTDTENATGTFGTSVFATESQSAGSPTYAGHPTAPGAALAFNATAMSPGTSFYAWLNIRTTPASTVGGTVTLTGATPSGALAPALQYRAVRMAGPSPGSACDATAFSGSPTFIAGSSSTYLAVTQVPASPVASAIGAAGAQLGFCIEVRVAPGSDNSYQGQAATVTWTFTATSAS</sequence>
<feature type="transmembrane region" description="Helical" evidence="1">
    <location>
        <begin position="26"/>
        <end position="47"/>
    </location>
</feature>
<dbReference type="NCBIfam" id="TIGR04088">
    <property type="entry name" value="cognate_SipW"/>
    <property type="match status" value="1"/>
</dbReference>
<keyword evidence="1" id="KW-0472">Membrane</keyword>
<keyword evidence="3" id="KW-1185">Reference proteome</keyword>
<comment type="caution">
    <text evidence="2">The sequence shown here is derived from an EMBL/GenBank/DDBJ whole genome shotgun (WGS) entry which is preliminary data.</text>
</comment>
<evidence type="ECO:0000256" key="1">
    <source>
        <dbReference type="SAM" id="Phobius"/>
    </source>
</evidence>
<organism evidence="2 3">
    <name type="scientific">Microbacterium jejuense</name>
    <dbReference type="NCBI Taxonomy" id="1263637"/>
    <lineage>
        <taxon>Bacteria</taxon>
        <taxon>Bacillati</taxon>
        <taxon>Actinomycetota</taxon>
        <taxon>Actinomycetes</taxon>
        <taxon>Micrococcales</taxon>
        <taxon>Microbacteriaceae</taxon>
        <taxon>Microbacterium</taxon>
    </lineage>
</organism>
<keyword evidence="1" id="KW-1133">Transmembrane helix</keyword>
<evidence type="ECO:0000313" key="3">
    <source>
        <dbReference type="Proteomes" id="UP001196843"/>
    </source>
</evidence>
<name>A0ABS7HRF9_9MICO</name>
<keyword evidence="1" id="KW-0812">Transmembrane</keyword>
<gene>
    <name evidence="2" type="ORF">JNB62_17910</name>
</gene>